<accession>A0A9X1YJB7</accession>
<dbReference type="InterPro" id="IPR007055">
    <property type="entry name" value="BON_dom"/>
</dbReference>
<dbReference type="RefSeq" id="WP_275683621.1">
    <property type="nucleotide sequence ID" value="NZ_JAJLJH010000005.1"/>
</dbReference>
<dbReference type="Pfam" id="PF04972">
    <property type="entry name" value="BON"/>
    <property type="match status" value="2"/>
</dbReference>
<sequence length="211" mass="21963">MNTSSSPIRRRHPLVTTALVGALAVASLASLQGCIALVGAGAVGAGMSFNDRRTGGAQIEDQSIELKAGGRIRDAIGDKGHINVTSYNRIALISGEVPDEAGKAGAEKAVAGIEGVATVVNELEVGPNSTISTRSSDTVITGRVKSALIDAKDIQSSAIKVVTERGNVYLMGRVSEREATRAADIARSQPSVLKVVRVFEILTDEQLSNLK</sequence>
<evidence type="ECO:0000313" key="4">
    <source>
        <dbReference type="Proteomes" id="UP001139353"/>
    </source>
</evidence>
<dbReference type="SMART" id="SM00749">
    <property type="entry name" value="BON"/>
    <property type="match status" value="2"/>
</dbReference>
<gene>
    <name evidence="3" type="ORF">LPC04_17890</name>
</gene>
<dbReference type="Gene3D" id="3.40.1520.20">
    <property type="match status" value="1"/>
</dbReference>
<name>A0A9X1YJB7_9BURK</name>
<dbReference type="InterPro" id="IPR051686">
    <property type="entry name" value="Lipoprotein_DolP"/>
</dbReference>
<evidence type="ECO:0000313" key="3">
    <source>
        <dbReference type="EMBL" id="MCK9687579.1"/>
    </source>
</evidence>
<evidence type="ECO:0000259" key="2">
    <source>
        <dbReference type="PROSITE" id="PS50914"/>
    </source>
</evidence>
<comment type="caution">
    <text evidence="3">The sequence shown here is derived from an EMBL/GenBank/DDBJ whole genome shotgun (WGS) entry which is preliminary data.</text>
</comment>
<proteinExistence type="predicted"/>
<dbReference type="AlphaFoldDB" id="A0A9X1YJB7"/>
<dbReference type="PANTHER" id="PTHR34606">
    <property type="entry name" value="BON DOMAIN-CONTAINING PROTEIN"/>
    <property type="match status" value="1"/>
</dbReference>
<reference evidence="3" key="1">
    <citation type="submission" date="2021-11" db="EMBL/GenBank/DDBJ databases">
        <title>BS-T2-15 a new species belonging to the Comamonadaceae family isolated from the soil of a French oak forest.</title>
        <authorList>
            <person name="Mieszkin S."/>
            <person name="Alain K."/>
        </authorList>
    </citation>
    <scope>NUCLEOTIDE SEQUENCE</scope>
    <source>
        <strain evidence="3">BS-T2-15</strain>
    </source>
</reference>
<protein>
    <submittedName>
        <fullName evidence="3">BON domain-containing protein</fullName>
    </submittedName>
</protein>
<dbReference type="InterPro" id="IPR014004">
    <property type="entry name" value="Transpt-assoc_nodulatn_dom_bac"/>
</dbReference>
<dbReference type="PANTHER" id="PTHR34606:SF4">
    <property type="entry name" value="OUTER MEMBRANE LIPOPROTEIN DOLP"/>
    <property type="match status" value="1"/>
</dbReference>
<evidence type="ECO:0000256" key="1">
    <source>
        <dbReference type="ARBA" id="ARBA00022729"/>
    </source>
</evidence>
<keyword evidence="1" id="KW-0732">Signal</keyword>
<dbReference type="Proteomes" id="UP001139353">
    <property type="component" value="Unassembled WGS sequence"/>
</dbReference>
<dbReference type="EMBL" id="JAJLJH010000005">
    <property type="protein sequence ID" value="MCK9687579.1"/>
    <property type="molecule type" value="Genomic_DNA"/>
</dbReference>
<organism evidence="3 4">
    <name type="scientific">Scleromatobacter humisilvae</name>
    <dbReference type="NCBI Taxonomy" id="2897159"/>
    <lineage>
        <taxon>Bacteria</taxon>
        <taxon>Pseudomonadati</taxon>
        <taxon>Pseudomonadota</taxon>
        <taxon>Betaproteobacteria</taxon>
        <taxon>Burkholderiales</taxon>
        <taxon>Sphaerotilaceae</taxon>
        <taxon>Scleromatobacter</taxon>
    </lineage>
</organism>
<dbReference type="PROSITE" id="PS50914">
    <property type="entry name" value="BON"/>
    <property type="match status" value="2"/>
</dbReference>
<keyword evidence="4" id="KW-1185">Reference proteome</keyword>
<feature type="domain" description="BON" evidence="2">
    <location>
        <begin position="136"/>
        <end position="203"/>
    </location>
</feature>
<feature type="domain" description="BON" evidence="2">
    <location>
        <begin position="60"/>
        <end position="127"/>
    </location>
</feature>